<dbReference type="PANTHER" id="PTHR42085">
    <property type="entry name" value="F-BOX DOMAIN-CONTAINING PROTEIN"/>
    <property type="match status" value="1"/>
</dbReference>
<dbReference type="Proteomes" id="UP000756132">
    <property type="component" value="Chromosome 11"/>
</dbReference>
<evidence type="ECO:0000313" key="2">
    <source>
        <dbReference type="EMBL" id="UJO23708.1"/>
    </source>
</evidence>
<evidence type="ECO:0000256" key="1">
    <source>
        <dbReference type="SAM" id="MobiDB-lite"/>
    </source>
</evidence>
<gene>
    <name evidence="2" type="ORF">CLAFUR5_13148</name>
</gene>
<dbReference type="AlphaFoldDB" id="A0A9Q8UV84"/>
<proteinExistence type="predicted"/>
<feature type="region of interest" description="Disordered" evidence="1">
    <location>
        <begin position="1"/>
        <end position="27"/>
    </location>
</feature>
<evidence type="ECO:0000313" key="3">
    <source>
        <dbReference type="Proteomes" id="UP000756132"/>
    </source>
</evidence>
<reference evidence="2" key="1">
    <citation type="submission" date="2021-12" db="EMBL/GenBank/DDBJ databases">
        <authorList>
            <person name="Zaccaron A."/>
            <person name="Stergiopoulos I."/>
        </authorList>
    </citation>
    <scope>NUCLEOTIDE SEQUENCE</scope>
    <source>
        <strain evidence="2">Race5_Kim</strain>
    </source>
</reference>
<dbReference type="KEGG" id="ffu:CLAFUR5_13148"/>
<feature type="compositionally biased region" description="Polar residues" evidence="1">
    <location>
        <begin position="1"/>
        <end position="19"/>
    </location>
</feature>
<protein>
    <submittedName>
        <fullName evidence="2">Uncharacterized protein</fullName>
    </submittedName>
</protein>
<dbReference type="PANTHER" id="PTHR42085:SF2">
    <property type="entry name" value="F-BOX DOMAIN-CONTAINING PROTEIN"/>
    <property type="match status" value="1"/>
</dbReference>
<dbReference type="InterPro" id="IPR038883">
    <property type="entry name" value="AN11006-like"/>
</dbReference>
<organism evidence="2 3">
    <name type="scientific">Passalora fulva</name>
    <name type="common">Tomato leaf mold</name>
    <name type="synonym">Cladosporium fulvum</name>
    <dbReference type="NCBI Taxonomy" id="5499"/>
    <lineage>
        <taxon>Eukaryota</taxon>
        <taxon>Fungi</taxon>
        <taxon>Dikarya</taxon>
        <taxon>Ascomycota</taxon>
        <taxon>Pezizomycotina</taxon>
        <taxon>Dothideomycetes</taxon>
        <taxon>Dothideomycetidae</taxon>
        <taxon>Mycosphaerellales</taxon>
        <taxon>Mycosphaerellaceae</taxon>
        <taxon>Fulvia</taxon>
    </lineage>
</organism>
<sequence>MSPNTATNTEMSQPTTNNSQDRKPTGMLDLPPELRLLIYSHLLTSNKPIELWPTKRLLASTTTKPSTRTTTRIIRRPNPSNPKIHPEILLACRLINEEASSVLYGSNTFKSLGANIPRFITQIGSNTESLRHLELRDVQNWIEITQDFTALEHATGLTSLVIRYHPATWGTDGQILIRALMRLMRSWAQNRGATADAKCLENLVKIVEVLPKEQQVMLFGRSRRAGWKLETPNMERAKKVEEKVRKAILEELLKESASE</sequence>
<dbReference type="OrthoDB" id="3650777at2759"/>
<keyword evidence="3" id="KW-1185">Reference proteome</keyword>
<accession>A0A9Q8UV84</accession>
<dbReference type="EMBL" id="CP090173">
    <property type="protein sequence ID" value="UJO23708.1"/>
    <property type="molecule type" value="Genomic_DNA"/>
</dbReference>
<dbReference type="RefSeq" id="XP_047768074.1">
    <property type="nucleotide sequence ID" value="XM_047912296.1"/>
</dbReference>
<reference evidence="2" key="2">
    <citation type="journal article" date="2022" name="Microb. Genom.">
        <title>A chromosome-scale genome assembly of the tomato pathogen Cladosporium fulvum reveals a compartmentalized genome architecture and the presence of a dispensable chromosome.</title>
        <authorList>
            <person name="Zaccaron A.Z."/>
            <person name="Chen L.H."/>
            <person name="Samaras A."/>
            <person name="Stergiopoulos I."/>
        </authorList>
    </citation>
    <scope>NUCLEOTIDE SEQUENCE</scope>
    <source>
        <strain evidence="2">Race5_Kim</strain>
    </source>
</reference>
<dbReference type="GeneID" id="71993026"/>
<name>A0A9Q8UV84_PASFU</name>